<dbReference type="Pfam" id="PF13304">
    <property type="entry name" value="AAA_21"/>
    <property type="match status" value="1"/>
</dbReference>
<dbReference type="Proteomes" id="UP001164733">
    <property type="component" value="Chromosome"/>
</dbReference>
<protein>
    <submittedName>
        <fullName evidence="2">ATP-binding protein</fullName>
    </submittedName>
</protein>
<dbReference type="InterPro" id="IPR051396">
    <property type="entry name" value="Bact_Antivir_Def_Nuclease"/>
</dbReference>
<reference evidence="2" key="1">
    <citation type="submission" date="2021-11" db="EMBL/GenBank/DDBJ databases">
        <title>Clostridia strains as spoilage organisms.</title>
        <authorList>
            <person name="Wambui J."/>
            <person name="Stevens M.J.A."/>
            <person name="Stephan R."/>
        </authorList>
    </citation>
    <scope>NUCLEOTIDE SEQUENCE</scope>
    <source>
        <strain evidence="2">CF009</strain>
    </source>
</reference>
<gene>
    <name evidence="2" type="ORF">LL038_10030</name>
</gene>
<keyword evidence="2" id="KW-0547">Nucleotide-binding</keyword>
<keyword evidence="2" id="KW-0067">ATP-binding</keyword>
<dbReference type="SMART" id="SM00382">
    <property type="entry name" value="AAA"/>
    <property type="match status" value="1"/>
</dbReference>
<dbReference type="GO" id="GO:0005524">
    <property type="term" value="F:ATP binding"/>
    <property type="evidence" value="ECO:0007669"/>
    <property type="project" value="UniProtKB-KW"/>
</dbReference>
<accession>A0AA47EMQ1</accession>
<dbReference type="InterPro" id="IPR003959">
    <property type="entry name" value="ATPase_AAA_core"/>
</dbReference>
<evidence type="ECO:0000313" key="2">
    <source>
        <dbReference type="EMBL" id="WAG63073.1"/>
    </source>
</evidence>
<organism evidence="2 3">
    <name type="scientific">Clostridium estertheticum</name>
    <dbReference type="NCBI Taxonomy" id="238834"/>
    <lineage>
        <taxon>Bacteria</taxon>
        <taxon>Bacillati</taxon>
        <taxon>Bacillota</taxon>
        <taxon>Clostridia</taxon>
        <taxon>Eubacteriales</taxon>
        <taxon>Clostridiaceae</taxon>
        <taxon>Clostridium</taxon>
    </lineage>
</organism>
<dbReference type="GO" id="GO:0016887">
    <property type="term" value="F:ATP hydrolysis activity"/>
    <property type="evidence" value="ECO:0007669"/>
    <property type="project" value="InterPro"/>
</dbReference>
<dbReference type="PANTHER" id="PTHR43581">
    <property type="entry name" value="ATP/GTP PHOSPHATASE"/>
    <property type="match status" value="1"/>
</dbReference>
<name>A0AA47EMQ1_9CLOT</name>
<dbReference type="Gene3D" id="3.40.50.300">
    <property type="entry name" value="P-loop containing nucleotide triphosphate hydrolases"/>
    <property type="match status" value="1"/>
</dbReference>
<dbReference type="AlphaFoldDB" id="A0AA47EMQ1"/>
<evidence type="ECO:0000313" key="3">
    <source>
        <dbReference type="Proteomes" id="UP001164733"/>
    </source>
</evidence>
<dbReference type="SUPFAM" id="SSF52540">
    <property type="entry name" value="P-loop containing nucleoside triphosphate hydrolases"/>
    <property type="match status" value="1"/>
</dbReference>
<dbReference type="PANTHER" id="PTHR43581:SF2">
    <property type="entry name" value="EXCINUCLEASE ATPASE SUBUNIT"/>
    <property type="match status" value="1"/>
</dbReference>
<dbReference type="InterPro" id="IPR027417">
    <property type="entry name" value="P-loop_NTPase"/>
</dbReference>
<evidence type="ECO:0000259" key="1">
    <source>
        <dbReference type="SMART" id="SM00382"/>
    </source>
</evidence>
<proteinExistence type="predicted"/>
<sequence>MPLDTIVIIGENGTGKTTLLKSVMEFMNADERDFERNKYGDAIENINGRLELQINNDEGSFLQTFFMYGDANPQQSQFKVIYMPAEINFDKLKKVDNTFKFLPRFLNIVDQSITENVPSFIATKINKEIFRNRNKIIGEVIDKVCDEINIIFSIMDLDVRLIGLSEDEDTKPVFKNSLGKEFDINGLSSGEKQLFLRGLSLKFLEANNSIILIDEPEISLHPEWQQKIIKVYENIGVNNQLIIATHSPHIVGDIKADQLRILIKDINGVSLLDNDKIDETYGHTIENILKTTMKLDGVQS</sequence>
<feature type="domain" description="AAA+ ATPase" evidence="1">
    <location>
        <begin position="2"/>
        <end position="265"/>
    </location>
</feature>
<dbReference type="InterPro" id="IPR003593">
    <property type="entry name" value="AAA+_ATPase"/>
</dbReference>
<dbReference type="EMBL" id="CP086239">
    <property type="protein sequence ID" value="WAG63073.1"/>
    <property type="molecule type" value="Genomic_DNA"/>
</dbReference>